<feature type="region of interest" description="Disordered" evidence="1">
    <location>
        <begin position="154"/>
        <end position="179"/>
    </location>
</feature>
<accession>A0A9W4I8N6</accession>
<dbReference type="AlphaFoldDB" id="A0A9W4I8N6"/>
<protein>
    <submittedName>
        <fullName evidence="2">Uncharacterized protein</fullName>
    </submittedName>
</protein>
<gene>
    <name evidence="2" type="ORF">PSALAMII_LOCUS535</name>
</gene>
<feature type="compositionally biased region" description="Basic and acidic residues" evidence="1">
    <location>
        <begin position="160"/>
        <end position="179"/>
    </location>
</feature>
<dbReference type="OrthoDB" id="267079at2759"/>
<sequence>MEWHIKGNVPGALSISSPIYPLHTILLYLLHATPNRIHLHQTTTTTTTTIKMVRQDPHQGGSLSEMAATGTTIPNDAGKMNTIPSVPRPDQRAEHFGFDNAGIAEPSTVMAADNATDLPRSTRDIGQTGEVITGTGNSMPAGVESKHAYMGANHHAGHGGTRDLKHAKYAKSEYERYQS</sequence>
<dbReference type="EMBL" id="CAJVPD010000022">
    <property type="protein sequence ID" value="CAG8242795.1"/>
    <property type="molecule type" value="Genomic_DNA"/>
</dbReference>
<evidence type="ECO:0000313" key="3">
    <source>
        <dbReference type="Proteomes" id="UP001152592"/>
    </source>
</evidence>
<evidence type="ECO:0000256" key="1">
    <source>
        <dbReference type="SAM" id="MobiDB-lite"/>
    </source>
</evidence>
<reference evidence="2" key="1">
    <citation type="submission" date="2021-07" db="EMBL/GenBank/DDBJ databases">
        <authorList>
            <person name="Branca A.L. A."/>
        </authorList>
    </citation>
    <scope>NUCLEOTIDE SEQUENCE</scope>
</reference>
<organism evidence="2 3">
    <name type="scientific">Penicillium salamii</name>
    <dbReference type="NCBI Taxonomy" id="1612424"/>
    <lineage>
        <taxon>Eukaryota</taxon>
        <taxon>Fungi</taxon>
        <taxon>Dikarya</taxon>
        <taxon>Ascomycota</taxon>
        <taxon>Pezizomycotina</taxon>
        <taxon>Eurotiomycetes</taxon>
        <taxon>Eurotiomycetidae</taxon>
        <taxon>Eurotiales</taxon>
        <taxon>Aspergillaceae</taxon>
        <taxon>Penicillium</taxon>
    </lineage>
</organism>
<dbReference type="Proteomes" id="UP001152592">
    <property type="component" value="Unassembled WGS sequence"/>
</dbReference>
<evidence type="ECO:0000313" key="2">
    <source>
        <dbReference type="EMBL" id="CAG8242795.1"/>
    </source>
</evidence>
<proteinExistence type="predicted"/>
<name>A0A9W4I8N6_9EURO</name>
<comment type="caution">
    <text evidence="2">The sequence shown here is derived from an EMBL/GenBank/DDBJ whole genome shotgun (WGS) entry which is preliminary data.</text>
</comment>
<feature type="region of interest" description="Disordered" evidence="1">
    <location>
        <begin position="118"/>
        <end position="137"/>
    </location>
</feature>